<dbReference type="RefSeq" id="WP_149759982.1">
    <property type="nucleotide sequence ID" value="NZ_BSPE01000007.1"/>
</dbReference>
<name>A0A1I3YAP2_9HYPH</name>
<accession>A0A1I3YAP2</accession>
<dbReference type="AlphaFoldDB" id="A0A1I3YAP2"/>
<dbReference type="Proteomes" id="UP000323300">
    <property type="component" value="Unassembled WGS sequence"/>
</dbReference>
<protein>
    <submittedName>
        <fullName evidence="1">Uncharacterized protein</fullName>
    </submittedName>
</protein>
<evidence type="ECO:0000313" key="2">
    <source>
        <dbReference type="Proteomes" id="UP000323300"/>
    </source>
</evidence>
<reference evidence="1 2" key="1">
    <citation type="submission" date="2016-10" db="EMBL/GenBank/DDBJ databases">
        <authorList>
            <person name="Varghese N."/>
            <person name="Submissions S."/>
        </authorList>
    </citation>
    <scope>NUCLEOTIDE SEQUENCE [LARGE SCALE GENOMIC DNA]</scope>
    <source>
        <strain evidence="1 2">DSM 21822</strain>
    </source>
</reference>
<keyword evidence="2" id="KW-1185">Reference proteome</keyword>
<gene>
    <name evidence="1" type="ORF">SAMN04488498_104315</name>
</gene>
<evidence type="ECO:0000313" key="1">
    <source>
        <dbReference type="EMBL" id="SFK28928.1"/>
    </source>
</evidence>
<dbReference type="EMBL" id="FOSL01000004">
    <property type="protein sequence ID" value="SFK28928.1"/>
    <property type="molecule type" value="Genomic_DNA"/>
</dbReference>
<proteinExistence type="predicted"/>
<organism evidence="1 2">
    <name type="scientific">Neomesorhizobium albiziae</name>
    <dbReference type="NCBI Taxonomy" id="335020"/>
    <lineage>
        <taxon>Bacteria</taxon>
        <taxon>Pseudomonadati</taxon>
        <taxon>Pseudomonadota</taxon>
        <taxon>Alphaproteobacteria</taxon>
        <taxon>Hyphomicrobiales</taxon>
        <taxon>Phyllobacteriaceae</taxon>
        <taxon>Neomesorhizobium</taxon>
    </lineage>
</organism>
<dbReference type="OrthoDB" id="7774794at2"/>
<sequence>MTFTSPRNPDHYPDRDIDCQVSIDEAFRELWENIAAAGWGPEEIASALYELTDNHLTALRENDVVTRRLTAQGEN</sequence>